<gene>
    <name evidence="3" type="ORF">R3P38DRAFT_2958099</name>
</gene>
<feature type="region of interest" description="Disordered" evidence="1">
    <location>
        <begin position="1"/>
        <end position="27"/>
    </location>
</feature>
<name>A0AAW0BDZ7_9AGAR</name>
<dbReference type="EMBL" id="JAWWNJ010000036">
    <property type="protein sequence ID" value="KAK7023176.1"/>
    <property type="molecule type" value="Genomic_DNA"/>
</dbReference>
<evidence type="ECO:0000313" key="3">
    <source>
        <dbReference type="EMBL" id="KAK7023176.1"/>
    </source>
</evidence>
<dbReference type="Proteomes" id="UP001362999">
    <property type="component" value="Unassembled WGS sequence"/>
</dbReference>
<comment type="caution">
    <text evidence="3">The sequence shown here is derived from an EMBL/GenBank/DDBJ whole genome shotgun (WGS) entry which is preliminary data.</text>
</comment>
<feature type="region of interest" description="Disordered" evidence="1">
    <location>
        <begin position="199"/>
        <end position="223"/>
    </location>
</feature>
<evidence type="ECO:0000313" key="4">
    <source>
        <dbReference type="Proteomes" id="UP001362999"/>
    </source>
</evidence>
<dbReference type="AlphaFoldDB" id="A0AAW0BDZ7"/>
<reference evidence="3 4" key="1">
    <citation type="journal article" date="2024" name="J Genomics">
        <title>Draft genome sequencing and assembly of Favolaschia claudopus CIRM-BRFM 2984 isolated from oak limbs.</title>
        <authorList>
            <person name="Navarro D."/>
            <person name="Drula E."/>
            <person name="Chaduli D."/>
            <person name="Cazenave R."/>
            <person name="Ahrendt S."/>
            <person name="Wang J."/>
            <person name="Lipzen A."/>
            <person name="Daum C."/>
            <person name="Barry K."/>
            <person name="Grigoriev I.V."/>
            <person name="Favel A."/>
            <person name="Rosso M.N."/>
            <person name="Martin F."/>
        </authorList>
    </citation>
    <scope>NUCLEOTIDE SEQUENCE [LARGE SCALE GENOMIC DNA]</scope>
    <source>
        <strain evidence="3 4">CIRM-BRFM 2984</strain>
    </source>
</reference>
<feature type="compositionally biased region" description="Basic and acidic residues" evidence="1">
    <location>
        <begin position="203"/>
        <end position="213"/>
    </location>
</feature>
<keyword evidence="4" id="KW-1185">Reference proteome</keyword>
<sequence length="343" mass="37076">MYFEQDEPPPAYVPEASASVATDASQQSTRPTNFLSLIRANAPITGSFIIDPNIRIPDALLPDAVEPRRNLYLETTGAPIDVDIFVVGGKNVRADIHLQANGPINARIHASPSIARPHIHLSAFSSAPISIAVPASFRGPITILSSRPSPSPSLPPQATIFSEANNTRRGFIGDFADWTRDSAGDELDLQSATVSISVLEAEGGPREQEREDTSTDESQNPTDPFAWLRMPVPHLQHPLDRHTPRHAHERQHLHATPFQPGPPPAHQGMPAQWGRLGGRGYGLGREGEEVQEQRLGGQGQSFDPLAWMHHARGRGRGGGFGRGFGQAAISPHSLGPTAPGSWW</sequence>
<dbReference type="InterPro" id="IPR055754">
    <property type="entry name" value="DUF7330"/>
</dbReference>
<feature type="region of interest" description="Disordered" evidence="1">
    <location>
        <begin position="236"/>
        <end position="267"/>
    </location>
</feature>
<proteinExistence type="predicted"/>
<protein>
    <recommendedName>
        <fullName evidence="2">DUF7330 domain-containing protein</fullName>
    </recommendedName>
</protein>
<feature type="domain" description="DUF7330" evidence="2">
    <location>
        <begin position="33"/>
        <end position="198"/>
    </location>
</feature>
<evidence type="ECO:0000259" key="2">
    <source>
        <dbReference type="Pfam" id="PF24016"/>
    </source>
</evidence>
<organism evidence="3 4">
    <name type="scientific">Favolaschia claudopus</name>
    <dbReference type="NCBI Taxonomy" id="2862362"/>
    <lineage>
        <taxon>Eukaryota</taxon>
        <taxon>Fungi</taxon>
        <taxon>Dikarya</taxon>
        <taxon>Basidiomycota</taxon>
        <taxon>Agaricomycotina</taxon>
        <taxon>Agaricomycetes</taxon>
        <taxon>Agaricomycetidae</taxon>
        <taxon>Agaricales</taxon>
        <taxon>Marasmiineae</taxon>
        <taxon>Mycenaceae</taxon>
        <taxon>Favolaschia</taxon>
    </lineage>
</organism>
<accession>A0AAW0BDZ7</accession>
<feature type="compositionally biased region" description="Basic residues" evidence="1">
    <location>
        <begin position="243"/>
        <end position="253"/>
    </location>
</feature>
<evidence type="ECO:0000256" key="1">
    <source>
        <dbReference type="SAM" id="MobiDB-lite"/>
    </source>
</evidence>
<dbReference type="Pfam" id="PF24016">
    <property type="entry name" value="DUF7330"/>
    <property type="match status" value="1"/>
</dbReference>